<evidence type="ECO:0000313" key="2">
    <source>
        <dbReference type="WBParaSite" id="RSKR_0000538400.1"/>
    </source>
</evidence>
<dbReference type="WBParaSite" id="RSKR_0000538400.1">
    <property type="protein sequence ID" value="RSKR_0000538400.1"/>
    <property type="gene ID" value="RSKR_0000538400"/>
</dbReference>
<evidence type="ECO:0000313" key="1">
    <source>
        <dbReference type="Proteomes" id="UP000095286"/>
    </source>
</evidence>
<organism evidence="1 2">
    <name type="scientific">Rhabditophanes sp. KR3021</name>
    <dbReference type="NCBI Taxonomy" id="114890"/>
    <lineage>
        <taxon>Eukaryota</taxon>
        <taxon>Metazoa</taxon>
        <taxon>Ecdysozoa</taxon>
        <taxon>Nematoda</taxon>
        <taxon>Chromadorea</taxon>
        <taxon>Rhabditida</taxon>
        <taxon>Tylenchina</taxon>
        <taxon>Panagrolaimomorpha</taxon>
        <taxon>Strongyloidoidea</taxon>
        <taxon>Alloionematidae</taxon>
        <taxon>Rhabditophanes</taxon>
    </lineage>
</organism>
<proteinExistence type="predicted"/>
<reference evidence="2" key="1">
    <citation type="submission" date="2016-11" db="UniProtKB">
        <authorList>
            <consortium name="WormBaseParasite"/>
        </authorList>
    </citation>
    <scope>IDENTIFICATION</scope>
    <source>
        <strain evidence="2">KR3021</strain>
    </source>
</reference>
<sequence length="1170" mass="130130">MVVINSTSVSSVAKPGSPSLSTGSSSNSTAVGESNLSDQLPSEEYILKEFEDVLKKMDLPPDKIRVLRDYDLKKKFDLVRDQKNMYQVAAPSSYLEKLSLYLDSKAFKKNHKQLADDTSTTILRHIEISLRTNSIDWVKSFLDVKTNDGLGKLIEYLTQLEDAIVINQMKDVEAATSGGTPGPATVFGGHGAFSYTSGGEYNPGTLGSNSSDGRDEGIVLGSSSHFHPPNALGDRQNSGGTLIPNTSSAKTLFKKAVEGKTKPKLAKYIGDPEKDVHIAVCCLRAIMNNKNGFNMVFNNPQAIYCITRGILHQSLRTKALVMELLAAICLVKGGHELIIDSFNRFKYDHKETIRFQFLITNFKHPAEFHVDFMASCMQFINILVHSVEDMNYRSYLQYEFSCLGLDDYLEQLKDNACDVLQNQRIAYLENYLDVAQLLEDSSLKAKLVGEKEELEQKLSRKIEDLQVIEADYFSNVEKLNRRMKELMEERDKIRGEFDVTVSTLQRTLNEKDLTMRSKEVNFEKKIQELEMLHNSMEAGLKRAQDQQSRTSPQKQVKVCGQDVEGAQISCPNPEIPPPPPLPKTNGAPPPPPLPSSSKSKVPMPPPPPPNLKAGIPPPPPNIKGGIPPPPPFLNKNNISTPSLLQDSKRIKKVIETKNKLPLLNWTPLKPNQVKETIFNNLDDDKVTTKIDFTLLEEKFKVQGPINPIGINTTLNPIKENVLSSQTSPGSVSTASSGTTSAGVRKSLLDGKRIQNIAITKRRLNKNANEIMAAVHRFDLNALSGECVDILLKIVPSPEEMAMFKEYGAGNNNSFELLTDEDQFMGQLMKIERLKHKLGVMAFMASFDESVELVDPQIKNLTTASIEVKDAKSFHKVLEIVLAFGNYLNSSRKGGAYGFKLASLDSLLILKSPSDRSTSLLHLIAGTICKQFPELLDFTDSLKSADKASSIMWEPVLTDVKELESNFKIAKEEFDVKGQDSPAALKEFIERSQDKISGFRESCNVARDSFNACVEMYGESYKTVQPNNFFGRISAFGRNFKQALADNASKHAQDERAKNEVVRKEKAAEARKRMSMADKENGDLLNELESKIISTMGNNGYRSRPKKNIGTKMDSTQMGHGDLDLLISGLKHSPYVAESGPISRTRPGQKSRSPSANNRARVMPQYVDRER</sequence>
<protein>
    <submittedName>
        <fullName evidence="2">Formin-like protein</fullName>
    </submittedName>
</protein>
<dbReference type="Proteomes" id="UP000095286">
    <property type="component" value="Unplaced"/>
</dbReference>
<name>A0AC35TXE7_9BILA</name>
<accession>A0AC35TXE7</accession>